<sequence length="147" mass="15562">MTHFSNTVTQVGPLLRVTIGVSHARAEALVRAEKPIPTPIIANLLIDTGASKSCICTNIASSLGLSPTGVMNVLTPSTGTTPQPVPTYDVAMTFQGLSPSDVNSLPTLSVTSNDFAAQGIDGLLGRDVLSYAHMFYNGRENMYFLSF</sequence>
<dbReference type="GO" id="GO:0008233">
    <property type="term" value="F:peptidase activity"/>
    <property type="evidence" value="ECO:0007669"/>
    <property type="project" value="UniProtKB-KW"/>
</dbReference>
<organism evidence="1 2">
    <name type="scientific">Neokomagataea anthophila</name>
    <dbReference type="NCBI Taxonomy" id="2826925"/>
    <lineage>
        <taxon>Bacteria</taxon>
        <taxon>Pseudomonadati</taxon>
        <taxon>Pseudomonadota</taxon>
        <taxon>Alphaproteobacteria</taxon>
        <taxon>Acetobacterales</taxon>
        <taxon>Acetobacteraceae</taxon>
        <taxon>Neokomagataea</taxon>
    </lineage>
</organism>
<dbReference type="Gene3D" id="2.40.70.10">
    <property type="entry name" value="Acid Proteases"/>
    <property type="match status" value="1"/>
</dbReference>
<dbReference type="Pfam" id="PF13650">
    <property type="entry name" value="Asp_protease_2"/>
    <property type="match status" value="1"/>
</dbReference>
<name>A0ABS5E809_9PROT</name>
<dbReference type="Proteomes" id="UP000677812">
    <property type="component" value="Unassembled WGS sequence"/>
</dbReference>
<dbReference type="PROSITE" id="PS00141">
    <property type="entry name" value="ASP_PROTEASE"/>
    <property type="match status" value="1"/>
</dbReference>
<dbReference type="SUPFAM" id="SSF50630">
    <property type="entry name" value="Acid proteases"/>
    <property type="match status" value="1"/>
</dbReference>
<evidence type="ECO:0000313" key="2">
    <source>
        <dbReference type="Proteomes" id="UP000677812"/>
    </source>
</evidence>
<keyword evidence="1" id="KW-0378">Hydrolase</keyword>
<proteinExistence type="predicted"/>
<keyword evidence="1" id="KW-0645">Protease</keyword>
<comment type="caution">
    <text evidence="1">The sequence shown here is derived from an EMBL/GenBank/DDBJ whole genome shotgun (WGS) entry which is preliminary data.</text>
</comment>
<protein>
    <submittedName>
        <fullName evidence="1">Aspartyl protease family protein</fullName>
    </submittedName>
</protein>
<keyword evidence="2" id="KW-1185">Reference proteome</keyword>
<dbReference type="RefSeq" id="WP_211682097.1">
    <property type="nucleotide sequence ID" value="NZ_JAGRQH010000005.1"/>
</dbReference>
<evidence type="ECO:0000313" key="1">
    <source>
        <dbReference type="EMBL" id="MBR0560043.1"/>
    </source>
</evidence>
<dbReference type="EMBL" id="JAGRQH010000005">
    <property type="protein sequence ID" value="MBR0560043.1"/>
    <property type="molecule type" value="Genomic_DNA"/>
</dbReference>
<accession>A0ABS5E809</accession>
<dbReference type="InterPro" id="IPR021109">
    <property type="entry name" value="Peptidase_aspartic_dom_sf"/>
</dbReference>
<dbReference type="InterPro" id="IPR001969">
    <property type="entry name" value="Aspartic_peptidase_AS"/>
</dbReference>
<dbReference type="GO" id="GO:0006508">
    <property type="term" value="P:proteolysis"/>
    <property type="evidence" value="ECO:0007669"/>
    <property type="project" value="UniProtKB-KW"/>
</dbReference>
<reference evidence="1 2" key="1">
    <citation type="submission" date="2021-04" db="EMBL/GenBank/DDBJ databases">
        <title>The complete genome sequence of Neokomagataea sp. TBRC 2177.</title>
        <authorList>
            <person name="Charoenyingcharoen P."/>
            <person name="Yukphan P."/>
        </authorList>
    </citation>
    <scope>NUCLEOTIDE SEQUENCE [LARGE SCALE GENOMIC DNA]</scope>
    <source>
        <strain evidence="1 2">TBRC 2177</strain>
    </source>
</reference>
<gene>
    <name evidence="1" type="ORF">KB213_08255</name>
</gene>